<name>A0ACB6Z8Q7_THEGA</name>
<reference evidence="1" key="1">
    <citation type="submission" date="2019-10" db="EMBL/GenBank/DDBJ databases">
        <authorList>
            <consortium name="DOE Joint Genome Institute"/>
            <person name="Kuo A."/>
            <person name="Miyauchi S."/>
            <person name="Kiss E."/>
            <person name="Drula E."/>
            <person name="Kohler A."/>
            <person name="Sanchez-Garcia M."/>
            <person name="Andreopoulos B."/>
            <person name="Barry K.W."/>
            <person name="Bonito G."/>
            <person name="Buee M."/>
            <person name="Carver A."/>
            <person name="Chen C."/>
            <person name="Cichocki N."/>
            <person name="Clum A."/>
            <person name="Culley D."/>
            <person name="Crous P.W."/>
            <person name="Fauchery L."/>
            <person name="Girlanda M."/>
            <person name="Hayes R."/>
            <person name="Keri Z."/>
            <person name="Labutti K."/>
            <person name="Lipzen A."/>
            <person name="Lombard V."/>
            <person name="Magnuson J."/>
            <person name="Maillard F."/>
            <person name="Morin E."/>
            <person name="Murat C."/>
            <person name="Nolan M."/>
            <person name="Ohm R."/>
            <person name="Pangilinan J."/>
            <person name="Pereira M."/>
            <person name="Perotto S."/>
            <person name="Peter M."/>
            <person name="Riley R."/>
            <person name="Sitrit Y."/>
            <person name="Stielow B."/>
            <person name="Szollosi G."/>
            <person name="Zifcakova L."/>
            <person name="Stursova M."/>
            <person name="Spatafora J.W."/>
            <person name="Tedersoo L."/>
            <person name="Vaario L.-M."/>
            <person name="Yamada A."/>
            <person name="Yan M."/>
            <person name="Wang P."/>
            <person name="Xu J."/>
            <person name="Bruns T."/>
            <person name="Baldrian P."/>
            <person name="Vilgalys R."/>
            <person name="Henrissat B."/>
            <person name="Grigoriev I.V."/>
            <person name="Hibbett D."/>
            <person name="Nagy L.G."/>
            <person name="Martin F.M."/>
        </authorList>
    </citation>
    <scope>NUCLEOTIDE SEQUENCE</scope>
    <source>
        <strain evidence="1">P2</strain>
    </source>
</reference>
<organism evidence="1 2">
    <name type="scientific">Thelephora ganbajun</name>
    <name type="common">Ganba fungus</name>
    <dbReference type="NCBI Taxonomy" id="370292"/>
    <lineage>
        <taxon>Eukaryota</taxon>
        <taxon>Fungi</taxon>
        <taxon>Dikarya</taxon>
        <taxon>Basidiomycota</taxon>
        <taxon>Agaricomycotina</taxon>
        <taxon>Agaricomycetes</taxon>
        <taxon>Thelephorales</taxon>
        <taxon>Thelephoraceae</taxon>
        <taxon>Thelephora</taxon>
    </lineage>
</organism>
<keyword evidence="2" id="KW-1185">Reference proteome</keyword>
<comment type="caution">
    <text evidence="1">The sequence shown here is derived from an EMBL/GenBank/DDBJ whole genome shotgun (WGS) entry which is preliminary data.</text>
</comment>
<dbReference type="Proteomes" id="UP000886501">
    <property type="component" value="Unassembled WGS sequence"/>
</dbReference>
<protein>
    <submittedName>
        <fullName evidence="1">Uncharacterized protein</fullName>
    </submittedName>
</protein>
<reference evidence="1" key="2">
    <citation type="journal article" date="2020" name="Nat. Commun.">
        <title>Large-scale genome sequencing of mycorrhizal fungi provides insights into the early evolution of symbiotic traits.</title>
        <authorList>
            <person name="Miyauchi S."/>
            <person name="Kiss E."/>
            <person name="Kuo A."/>
            <person name="Drula E."/>
            <person name="Kohler A."/>
            <person name="Sanchez-Garcia M."/>
            <person name="Morin E."/>
            <person name="Andreopoulos B."/>
            <person name="Barry K.W."/>
            <person name="Bonito G."/>
            <person name="Buee M."/>
            <person name="Carver A."/>
            <person name="Chen C."/>
            <person name="Cichocki N."/>
            <person name="Clum A."/>
            <person name="Culley D."/>
            <person name="Crous P.W."/>
            <person name="Fauchery L."/>
            <person name="Girlanda M."/>
            <person name="Hayes R.D."/>
            <person name="Keri Z."/>
            <person name="LaButti K."/>
            <person name="Lipzen A."/>
            <person name="Lombard V."/>
            <person name="Magnuson J."/>
            <person name="Maillard F."/>
            <person name="Murat C."/>
            <person name="Nolan M."/>
            <person name="Ohm R.A."/>
            <person name="Pangilinan J."/>
            <person name="Pereira M.F."/>
            <person name="Perotto S."/>
            <person name="Peter M."/>
            <person name="Pfister S."/>
            <person name="Riley R."/>
            <person name="Sitrit Y."/>
            <person name="Stielow J.B."/>
            <person name="Szollosi G."/>
            <person name="Zifcakova L."/>
            <person name="Stursova M."/>
            <person name="Spatafora J.W."/>
            <person name="Tedersoo L."/>
            <person name="Vaario L.M."/>
            <person name="Yamada A."/>
            <person name="Yan M."/>
            <person name="Wang P."/>
            <person name="Xu J."/>
            <person name="Bruns T."/>
            <person name="Baldrian P."/>
            <person name="Vilgalys R."/>
            <person name="Dunand C."/>
            <person name="Henrissat B."/>
            <person name="Grigoriev I.V."/>
            <person name="Hibbett D."/>
            <person name="Nagy L.G."/>
            <person name="Martin F.M."/>
        </authorList>
    </citation>
    <scope>NUCLEOTIDE SEQUENCE</scope>
    <source>
        <strain evidence="1">P2</strain>
    </source>
</reference>
<proteinExistence type="predicted"/>
<accession>A0ACB6Z8Q7</accession>
<gene>
    <name evidence="1" type="ORF">BDM02DRAFT_3100708</name>
</gene>
<dbReference type="EMBL" id="MU118075">
    <property type="protein sequence ID" value="KAF9645889.1"/>
    <property type="molecule type" value="Genomic_DNA"/>
</dbReference>
<evidence type="ECO:0000313" key="2">
    <source>
        <dbReference type="Proteomes" id="UP000886501"/>
    </source>
</evidence>
<evidence type="ECO:0000313" key="1">
    <source>
        <dbReference type="EMBL" id="KAF9645889.1"/>
    </source>
</evidence>
<feature type="non-terminal residue" evidence="1">
    <location>
        <position position="1"/>
    </location>
</feature>
<sequence>VALRQQMSNLRHSIRQQTAQLHGLESIVLRGPRPLPPGMINSPPSSPTDSSFHLSSSHRSSDMSLPPPPSNVANTISNINKRNSREHLYGLAGPESSLPLPRRDLSRTRNASGGGLDDGMDGIKEGIPSSFGSTSSAHLHTPKRQSSPTRSLSRIPVSSVGNARVMADESFSSPAFYLNDTPTKLDVASPSPGSVSPRRQSFTPGGTTKVLADLQAGILSTRNKLDDTKHQLRQSQRQVSQLTRQTEDLKEARERLRLENEGLNNVVARKERLLQELLERARKAESEVITLRAQLKSDSTMTKKNLREMEATVAEQRSRTQKSEREYTTLKESIDGMKRNWKTDIDALREEMNRRDDKARAEAAGMAKKYRKMADELKASQTDGESIKKMKAEDGKIRKEIEDGFRDQIRMLKEEMAEQTKENSEAVNTARELALELGRLRRLMRVAGTSPDQHPPDTDA</sequence>